<dbReference type="InterPro" id="IPR046867">
    <property type="entry name" value="AldOxase/xan_DH_MoCoBD2"/>
</dbReference>
<dbReference type="SUPFAM" id="SSF54665">
    <property type="entry name" value="CO dehydrogenase molybdoprotein N-domain-like"/>
    <property type="match status" value="1"/>
</dbReference>
<reference evidence="5" key="1">
    <citation type="journal article" date="2019" name="Int. J. Syst. Evol. Microbiol.">
        <title>The Global Catalogue of Microorganisms (GCM) 10K type strain sequencing project: providing services to taxonomists for standard genome sequencing and annotation.</title>
        <authorList>
            <consortium name="The Broad Institute Genomics Platform"/>
            <consortium name="The Broad Institute Genome Sequencing Center for Infectious Disease"/>
            <person name="Wu L."/>
            <person name="Ma J."/>
        </authorList>
    </citation>
    <scope>NUCLEOTIDE SEQUENCE [LARGE SCALE GENOMIC DNA]</scope>
    <source>
        <strain evidence="5">CCM 8391</strain>
    </source>
</reference>
<protein>
    <submittedName>
        <fullName evidence="4">Xanthine dehydrogenase family protein molybdopterin-binding subunit</fullName>
    </submittedName>
</protein>
<proteinExistence type="predicted"/>
<dbReference type="Pfam" id="PF01315">
    <property type="entry name" value="Ald_Xan_dh_C"/>
    <property type="match status" value="1"/>
</dbReference>
<evidence type="ECO:0000256" key="2">
    <source>
        <dbReference type="ARBA" id="ARBA00023002"/>
    </source>
</evidence>
<dbReference type="SUPFAM" id="SSF56003">
    <property type="entry name" value="Molybdenum cofactor-binding domain"/>
    <property type="match status" value="1"/>
</dbReference>
<gene>
    <name evidence="4" type="ORF">ACFQE5_14285</name>
</gene>
<keyword evidence="5" id="KW-1185">Reference proteome</keyword>
<accession>A0ABW1J4E6</accession>
<evidence type="ECO:0000313" key="5">
    <source>
        <dbReference type="Proteomes" id="UP001596302"/>
    </source>
</evidence>
<keyword evidence="1" id="KW-0500">Molybdenum</keyword>
<dbReference type="Pfam" id="PF20256">
    <property type="entry name" value="MoCoBD_2"/>
    <property type="match status" value="1"/>
</dbReference>
<dbReference type="PANTHER" id="PTHR11908:SF132">
    <property type="entry name" value="ALDEHYDE OXIDASE 1-RELATED"/>
    <property type="match status" value="1"/>
</dbReference>
<dbReference type="SMART" id="SM01008">
    <property type="entry name" value="Ald_Xan_dh_C"/>
    <property type="match status" value="1"/>
</dbReference>
<dbReference type="PANTHER" id="PTHR11908">
    <property type="entry name" value="XANTHINE DEHYDROGENASE"/>
    <property type="match status" value="1"/>
</dbReference>
<dbReference type="Proteomes" id="UP001596302">
    <property type="component" value="Unassembled WGS sequence"/>
</dbReference>
<comment type="caution">
    <text evidence="4">The sequence shown here is derived from an EMBL/GenBank/DDBJ whole genome shotgun (WGS) entry which is preliminary data.</text>
</comment>
<dbReference type="Pfam" id="PF02738">
    <property type="entry name" value="MoCoBD_1"/>
    <property type="match status" value="1"/>
</dbReference>
<evidence type="ECO:0000259" key="3">
    <source>
        <dbReference type="SMART" id="SM01008"/>
    </source>
</evidence>
<dbReference type="Gene3D" id="3.90.1170.50">
    <property type="entry name" value="Aldehyde oxidase/xanthine dehydrogenase, a/b hammerhead"/>
    <property type="match status" value="1"/>
</dbReference>
<keyword evidence="2" id="KW-0560">Oxidoreductase</keyword>
<dbReference type="InterPro" id="IPR016208">
    <property type="entry name" value="Ald_Oxase/xanthine_DH-like"/>
</dbReference>
<feature type="domain" description="Aldehyde oxidase/xanthine dehydrogenase a/b hammerhead" evidence="3">
    <location>
        <begin position="16"/>
        <end position="130"/>
    </location>
</feature>
<dbReference type="InterPro" id="IPR008274">
    <property type="entry name" value="AldOxase/xan_DH_MoCoBD1"/>
</dbReference>
<evidence type="ECO:0000256" key="1">
    <source>
        <dbReference type="ARBA" id="ARBA00022505"/>
    </source>
</evidence>
<sequence length="800" mass="85170">MIGERVTRKEDARFLTGAGRYLADLRPAGLKHAAILRSPVAHARINGIDTTAAQALPGVVAVFTAADLKEHSRPLSHRLAVPGIRPLEWYVLADDKVRYVGEPLAVVVAESRYVAEDALELIELDFEELDAVTEVRASLGGGGAPAPPLLFDDWGDNIFYAGGFANGDFGAAAERADGVLCETIAHHRIVGLPLEGHGACGHFDHARGELLLYSSNQQPHNLRTVVADVTGLSLEKVRVIAPDMGGGFGNKQHFHREELLIAVVAILVPHPVTWSADRSESLTGSVQSRQQEHDVEVAYRADGRILGVRTHVISDLGSPTLYFSSIGPALITASMLPGTYDIGAFEYRLTGVATNKPPMGAYRGFGQPQANFTIERVMDLVADATGVDPAEVRRRNMIPDSPRPFFSATGNRYDTPSFREQMEVLLDELDYPAVRREQEEARREGRLVGVGLANLVECSTANLFGFCSQFGGYEMASVVVQPNGHVSINCGTKSQGQGHQTIYAQIAADVLTVDMDDIDVTDGDTALLPHGMGTWGSRSATAGGGVVLKGARQIRDKMTAIAAHLLQVAAEDVQLRSGVFSAGAGRVTFAEVARAAYLQTFLLPPGMDPGLATIASLDPGLADPFPDETGKMNAGSTFSTAAAAAVVEVDAGTGQVAVRSFRIVHDCGTVINPLLVDGQIQGGFAQALGAVLLEEVVHDAQGQPLTSTLLDYLIPSFSDVPRVHTHHREHPSELLGGFRGAGEATTICGPSAIANAVHDALRPLGVRVLRTNLSSRSVRNMIRAAGVKPDPFVAGIPLRV</sequence>
<name>A0ABW1J4E6_9PSEU</name>
<dbReference type="EMBL" id="JBHSQW010000031">
    <property type="protein sequence ID" value="MFC5995379.1"/>
    <property type="molecule type" value="Genomic_DNA"/>
</dbReference>
<organism evidence="4 5">
    <name type="scientific">Pseudonocardia hispaniensis</name>
    <dbReference type="NCBI Taxonomy" id="904933"/>
    <lineage>
        <taxon>Bacteria</taxon>
        <taxon>Bacillati</taxon>
        <taxon>Actinomycetota</taxon>
        <taxon>Actinomycetes</taxon>
        <taxon>Pseudonocardiales</taxon>
        <taxon>Pseudonocardiaceae</taxon>
        <taxon>Pseudonocardia</taxon>
    </lineage>
</organism>
<dbReference type="InterPro" id="IPR037165">
    <property type="entry name" value="AldOxase/xan_DH_Mopterin-bd_sf"/>
</dbReference>
<dbReference type="InterPro" id="IPR000674">
    <property type="entry name" value="Ald_Oxase/Xan_DH_a/b"/>
</dbReference>
<evidence type="ECO:0000313" key="4">
    <source>
        <dbReference type="EMBL" id="MFC5995379.1"/>
    </source>
</evidence>
<dbReference type="InterPro" id="IPR036856">
    <property type="entry name" value="Ald_Oxase/Xan_DH_a/b_sf"/>
</dbReference>
<dbReference type="Gene3D" id="3.30.365.10">
    <property type="entry name" value="Aldehyde oxidase/xanthine dehydrogenase, molybdopterin binding domain"/>
    <property type="match status" value="4"/>
</dbReference>
<dbReference type="RefSeq" id="WP_379585400.1">
    <property type="nucleotide sequence ID" value="NZ_JBHSQW010000031.1"/>
</dbReference>